<dbReference type="InterPro" id="IPR049730">
    <property type="entry name" value="SNF2/RAD54-like_C"/>
</dbReference>
<evidence type="ECO:0000256" key="8">
    <source>
        <dbReference type="ARBA" id="ARBA00022840"/>
    </source>
</evidence>
<feature type="region of interest" description="Disordered" evidence="9">
    <location>
        <begin position="1699"/>
        <end position="1719"/>
    </location>
</feature>
<dbReference type="Proteomes" id="UP001220324">
    <property type="component" value="Unassembled WGS sequence"/>
</dbReference>
<dbReference type="Gene3D" id="3.40.50.300">
    <property type="entry name" value="P-loop containing nucleotide triphosphate hydrolases"/>
    <property type="match status" value="1"/>
</dbReference>
<dbReference type="GO" id="GO:0032259">
    <property type="term" value="P:methylation"/>
    <property type="evidence" value="ECO:0007669"/>
    <property type="project" value="UniProtKB-KW"/>
</dbReference>
<dbReference type="PANTHER" id="PTHR45626">
    <property type="entry name" value="TRANSCRIPTION TERMINATION FACTOR 2-RELATED"/>
    <property type="match status" value="1"/>
</dbReference>
<evidence type="ECO:0000256" key="7">
    <source>
        <dbReference type="ARBA" id="ARBA00022833"/>
    </source>
</evidence>
<dbReference type="GO" id="GO:0008270">
    <property type="term" value="F:zinc ion binding"/>
    <property type="evidence" value="ECO:0007669"/>
    <property type="project" value="UniProtKB-KW"/>
</dbReference>
<dbReference type="GO" id="GO:0005634">
    <property type="term" value="C:nucleus"/>
    <property type="evidence" value="ECO:0007669"/>
    <property type="project" value="TreeGrafter"/>
</dbReference>
<name>A0AAD6D2Z9_9EURO</name>
<dbReference type="PANTHER" id="PTHR45626:SF26">
    <property type="entry name" value="FAMILY HELICASE, PUTATIVE (AFU_ORTHOLOGUE AFUA_2G09120)-RELATED"/>
    <property type="match status" value="1"/>
</dbReference>
<dbReference type="InterPro" id="IPR027417">
    <property type="entry name" value="P-loop_NTPase"/>
</dbReference>
<evidence type="ECO:0000256" key="9">
    <source>
        <dbReference type="SAM" id="MobiDB-lite"/>
    </source>
</evidence>
<dbReference type="EMBL" id="JAQIZZ010000002">
    <property type="protein sequence ID" value="KAJ5552529.1"/>
    <property type="molecule type" value="Genomic_DNA"/>
</dbReference>
<evidence type="ECO:0000256" key="6">
    <source>
        <dbReference type="ARBA" id="ARBA00022801"/>
    </source>
</evidence>
<dbReference type="InterPro" id="IPR017907">
    <property type="entry name" value="Znf_RING_CS"/>
</dbReference>
<keyword evidence="11" id="KW-1185">Reference proteome</keyword>
<dbReference type="InterPro" id="IPR001525">
    <property type="entry name" value="C5_MeTfrase"/>
</dbReference>
<organism evidence="10 11">
    <name type="scientific">Penicillium frequentans</name>
    <dbReference type="NCBI Taxonomy" id="3151616"/>
    <lineage>
        <taxon>Eukaryota</taxon>
        <taxon>Fungi</taxon>
        <taxon>Dikarya</taxon>
        <taxon>Ascomycota</taxon>
        <taxon>Pezizomycotina</taxon>
        <taxon>Eurotiomycetes</taxon>
        <taxon>Eurotiomycetidae</taxon>
        <taxon>Eurotiales</taxon>
        <taxon>Aspergillaceae</taxon>
        <taxon>Penicillium</taxon>
    </lineage>
</organism>
<protein>
    <submittedName>
        <fullName evidence="10">C-5 cytosine methyltransferase</fullName>
    </submittedName>
</protein>
<evidence type="ECO:0000256" key="2">
    <source>
        <dbReference type="ARBA" id="ARBA00022679"/>
    </source>
</evidence>
<gene>
    <name evidence="10" type="ORF">N7494_001907</name>
</gene>
<feature type="region of interest" description="Disordered" evidence="9">
    <location>
        <begin position="1749"/>
        <end position="1801"/>
    </location>
</feature>
<dbReference type="GO" id="GO:0006281">
    <property type="term" value="P:DNA repair"/>
    <property type="evidence" value="ECO:0007669"/>
    <property type="project" value="TreeGrafter"/>
</dbReference>
<evidence type="ECO:0000313" key="10">
    <source>
        <dbReference type="EMBL" id="KAJ5552529.1"/>
    </source>
</evidence>
<keyword evidence="5" id="KW-0863">Zinc-finger</keyword>
<dbReference type="Gene3D" id="3.40.50.150">
    <property type="entry name" value="Vaccinia Virus protein VP39"/>
    <property type="match status" value="1"/>
</dbReference>
<dbReference type="GO" id="GO:0008168">
    <property type="term" value="F:methyltransferase activity"/>
    <property type="evidence" value="ECO:0007669"/>
    <property type="project" value="UniProtKB-KW"/>
</dbReference>
<keyword evidence="1 10" id="KW-0489">Methyltransferase</keyword>
<keyword evidence="3" id="KW-0479">Metal-binding</keyword>
<dbReference type="CDD" id="cd18793">
    <property type="entry name" value="SF2_C_SNF"/>
    <property type="match status" value="1"/>
</dbReference>
<sequence length="2112" mass="236259">MSRPIRRSTSGRNASSSPQPATAEVSSQPVTAAPTTPAQKELSVAPEIVHGLTPPTRYIAWNLPPMSNLEEIFTDIAQKAMGLGLELVLKRLDSRPLRVATVCSGTESPLLALEMIQHGLGINGERFRIEHLFSCEIVPLKQSYIERNFGPPLLFRDLLELGGEKAQTAYGSSALIPGDLDILIAGTACVDFSSLNNNKEAQKERGESASTFNALLKYCDKYRPRLVICENVRGAPWEDFVDAWSNVGYSAAYEIVDTKQYYIPHTRERGYLIAVDKRRLEMPDSDPLAISRAKELVSKFRRPCSSPTSSFLLSADDRRLEQIEKDLSTRLEATSARAEVSWERYKARHQVCRDTLPAGDQRPVSRSKAGGITCTGPEFYWHRWLKAQVERVWETLDIKYLVSLTNGFDFNYKERFIDLSQGADRGTESTASFGVTGCLTPMGLPFLTTRGGPLTGLEALSLQGLPIDRLILSHESSRELQDLAGNAMTSTTVGVVMLSALIAFSSVLSEGTGSTLQASVGPTTTPPTSLFTVEAGHSLVATDMENYCPSDADVRDFLSTIMARSVLAARLCLCEKQTRVENNILQCHLCEHTACSSCAGNPSHAYGPKVMDGQRIKPLGFDQMLRKILPMRLKFAELGSEDFQPIRPQSLDNTPVTNYDDTWDQYISSVQSALREEVRFADIKRTEIWTVSFEGEFASVRLEIGGHGLQWLLFAKAPRSSQAQCVLREILAKPIARMRPETPEWLFDGVWEVLDPISTEFALRVRGSGHQVPTYQVDCGLLGSAHLDARVWTHLEIDCDQADVDHLDRDLRGKYERLADCGTADGCLYKKDCSELQPPVYLFLDPRKAGPITQDTFVFSIEHRRTPGYEVRRTVAELPPTWRPVSVKTTRDKLSAYARRFHQVPSMVLGPCDGQPITYHHLDLRADMVLRGGDCRGAYIPLISLSADDAVSLGLSERRISWASTNPEKTPKAFSGIAWALQRVGEVWASHHQWAVLELAGLSTSCGICKPTQPFLIWGRDQKERVVLYEDPLEAAVYERAVKQRPPPFMIFENVDTFGRGELKIAVNLQSMAHSALGKLIDINNLTGAQLTWRLVPNAHDMGRHGHPTFVLRDNLGDSCHAQPPNFTQPLRPEQLRSLKWMVAQEADDIRPFVEEELEEALLPMMAWRADVKVSLPRFVRGGLVADEFEQDKVRFRNSVKSSPLQNGLLTTNATLIVVPNNVCTQWQTEIVKFLGTKYRVITIPNVVKLRKLSFEDIRQADIVLVSWTVLVSTVYYRQLALFTGAARVPNEGKGGRTFDLWLSDAQDSLKDLNGLLATAGPNAYLKEVLDRHNVIRNDQEGSSYKPSRRLRGLRFQAKANQRLQEVQRQEVCSVPSSNESNPKGVSPVEEAGVVLTEEIRKAFVIPDVDEPDFSMQCPLLHAFHFNRLVIDEYTYVDEDRTAALLRLSARSKWILSGTPALRDFADVKSIARHLGVHLGIDDDADVPSQNARLKAKKSHLTSVEKFLAYQVPHSNDWYQNRHRHAQRFLDQFARQNVAVIDHIPVKLHVILSEQFDQERADYFSLFDRLELEMGRIRRFPNPDNDLRIDRLNEILLSSTSPTEVLLKASATCKLHDHAYTIKKCDSQITAQHTMKTESELKLKSLIQQFYYLRSRQNPNLAVWDGFLDRNSVNKCGDEEVQAKNTKLIGKFHTAHIKWMRDQKQQKPRPTKTQTQQDLEAKCNTRIAKATKQAETALKSLQKILAAATESAHEIDETEPTSSDNESEADETQSNSRKRAKSLKQSKARKQPRRSGERTPAQIAAAVTMEARIGINLAKALGAEIDSAIKDCVKNTRDIRFHSVMKAMQSDLDDDDILRCSSCKFRPRSTNDLTVIRSCGHLLCKACLEDSLILGECVVLECDASAVPSKCIGGKDLKSSTIITESSKFTRFIELIHSIPDSEQVVVFAQYDEIITLLTRALELEEVDSRTVRAAQVSGISDFINEPPKTSTPPKVLILPLGGAMAAGLNLQCANHLIFVSPLHTPTQHEYEAGMKQAIGRARRYGQKKIVHVYHMLVKETLEVNVIQERRGEVVACQGNCAKFVDDIEGIEDVQTCEGEELDLELGGANLM</sequence>
<dbReference type="GO" id="GO:0016787">
    <property type="term" value="F:hydrolase activity"/>
    <property type="evidence" value="ECO:0007669"/>
    <property type="project" value="UniProtKB-KW"/>
</dbReference>
<keyword evidence="6" id="KW-0378">Hydrolase</keyword>
<dbReference type="InterPro" id="IPR050628">
    <property type="entry name" value="SNF2_RAD54_helicase_TF"/>
</dbReference>
<evidence type="ECO:0000313" key="11">
    <source>
        <dbReference type="Proteomes" id="UP001220324"/>
    </source>
</evidence>
<evidence type="ECO:0000256" key="5">
    <source>
        <dbReference type="ARBA" id="ARBA00022771"/>
    </source>
</evidence>
<evidence type="ECO:0000256" key="4">
    <source>
        <dbReference type="ARBA" id="ARBA00022741"/>
    </source>
</evidence>
<dbReference type="SUPFAM" id="SSF53335">
    <property type="entry name" value="S-adenosyl-L-methionine-dependent methyltransferases"/>
    <property type="match status" value="1"/>
</dbReference>
<dbReference type="SUPFAM" id="SSF52540">
    <property type="entry name" value="P-loop containing nucleoside triphosphate hydrolases"/>
    <property type="match status" value="2"/>
</dbReference>
<feature type="region of interest" description="Disordered" evidence="9">
    <location>
        <begin position="1"/>
        <end position="42"/>
    </location>
</feature>
<feature type="compositionally biased region" description="Polar residues" evidence="9">
    <location>
        <begin position="7"/>
        <end position="38"/>
    </location>
</feature>
<evidence type="ECO:0000256" key="3">
    <source>
        <dbReference type="ARBA" id="ARBA00022723"/>
    </source>
</evidence>
<keyword evidence="7" id="KW-0862">Zinc</keyword>
<keyword evidence="4" id="KW-0547">Nucleotide-binding</keyword>
<reference evidence="10 11" key="1">
    <citation type="journal article" date="2023" name="IMA Fungus">
        <title>Comparative genomic study of the Penicillium genus elucidates a diverse pangenome and 15 lateral gene transfer events.</title>
        <authorList>
            <person name="Petersen C."/>
            <person name="Sorensen T."/>
            <person name="Nielsen M.R."/>
            <person name="Sondergaard T.E."/>
            <person name="Sorensen J.L."/>
            <person name="Fitzpatrick D.A."/>
            <person name="Frisvad J.C."/>
            <person name="Nielsen K.L."/>
        </authorList>
    </citation>
    <scope>NUCLEOTIDE SEQUENCE [LARGE SCALE GENOMIC DNA]</scope>
    <source>
        <strain evidence="10 11">IBT 35679</strain>
    </source>
</reference>
<dbReference type="GO" id="GO:0008094">
    <property type="term" value="F:ATP-dependent activity, acting on DNA"/>
    <property type="evidence" value="ECO:0007669"/>
    <property type="project" value="TreeGrafter"/>
</dbReference>
<keyword evidence="8" id="KW-0067">ATP-binding</keyword>
<dbReference type="InterPro" id="IPR029063">
    <property type="entry name" value="SAM-dependent_MTases_sf"/>
</dbReference>
<comment type="caution">
    <text evidence="10">The sequence shown here is derived from an EMBL/GenBank/DDBJ whole genome shotgun (WGS) entry which is preliminary data.</text>
</comment>
<dbReference type="GO" id="GO:0005524">
    <property type="term" value="F:ATP binding"/>
    <property type="evidence" value="ECO:0007669"/>
    <property type="project" value="UniProtKB-KW"/>
</dbReference>
<evidence type="ECO:0000256" key="1">
    <source>
        <dbReference type="ARBA" id="ARBA00022603"/>
    </source>
</evidence>
<dbReference type="PROSITE" id="PS00518">
    <property type="entry name" value="ZF_RING_1"/>
    <property type="match status" value="1"/>
</dbReference>
<accession>A0AAD6D2Z9</accession>
<keyword evidence="2" id="KW-0808">Transferase</keyword>
<proteinExistence type="predicted"/>
<dbReference type="Pfam" id="PF00145">
    <property type="entry name" value="DNA_methylase"/>
    <property type="match status" value="1"/>
</dbReference>
<feature type="compositionally biased region" description="Basic residues" evidence="9">
    <location>
        <begin position="1776"/>
        <end position="1793"/>
    </location>
</feature>